<comment type="caution">
    <text evidence="18">Lacks conserved residue(s) required for the propagation of feature annotation.</text>
</comment>
<feature type="disulfide bond" evidence="17">
    <location>
        <begin position="571"/>
        <end position="608"/>
    </location>
</feature>
<dbReference type="Gene3D" id="3.40.1620.60">
    <property type="match status" value="1"/>
</dbReference>
<feature type="compositionally biased region" description="Acidic residues" evidence="19">
    <location>
        <begin position="1229"/>
        <end position="1245"/>
    </location>
</feature>
<dbReference type="InterPro" id="IPR002870">
    <property type="entry name" value="Peptidase_M12B_N"/>
</dbReference>
<feature type="signal peptide" evidence="20">
    <location>
        <begin position="1"/>
        <end position="33"/>
    </location>
</feature>
<evidence type="ECO:0000256" key="8">
    <source>
        <dbReference type="ARBA" id="ARBA00022737"/>
    </source>
</evidence>
<dbReference type="Pfam" id="PF00090">
    <property type="entry name" value="TSP_1"/>
    <property type="match status" value="1"/>
</dbReference>
<dbReference type="PROSITE" id="PS50215">
    <property type="entry name" value="ADAM_MEPRO"/>
    <property type="match status" value="1"/>
</dbReference>
<evidence type="ECO:0000256" key="15">
    <source>
        <dbReference type="PIRSR" id="PIRSR613273-1"/>
    </source>
</evidence>
<evidence type="ECO:0000256" key="17">
    <source>
        <dbReference type="PIRSR" id="PIRSR613273-3"/>
    </source>
</evidence>
<dbReference type="PANTHER" id="PTHR13723:SF142">
    <property type="entry name" value="A DISINTEGRIN AND METALLOPROTEINASE WITH THROMBOSPONDIN MOTIFS 7"/>
    <property type="match status" value="1"/>
</dbReference>
<evidence type="ECO:0000256" key="9">
    <source>
        <dbReference type="ARBA" id="ARBA00022801"/>
    </source>
</evidence>
<feature type="compositionally biased region" description="Acidic residues" evidence="19">
    <location>
        <begin position="1166"/>
        <end position="1176"/>
    </location>
</feature>
<evidence type="ECO:0000256" key="4">
    <source>
        <dbReference type="ARBA" id="ARBA00022670"/>
    </source>
</evidence>
<accession>A0A671VB91</accession>
<dbReference type="PANTHER" id="PTHR13723">
    <property type="entry name" value="ADAMTS A DISINTEGRIN AND METALLOPROTEASE WITH THROMBOSPONDIN MOTIFS PROTEASE"/>
    <property type="match status" value="1"/>
</dbReference>
<feature type="disulfide bond" evidence="17">
    <location>
        <begin position="537"/>
        <end position="548"/>
    </location>
</feature>
<dbReference type="GO" id="GO:0006508">
    <property type="term" value="P:proteolysis"/>
    <property type="evidence" value="ECO:0007669"/>
    <property type="project" value="UniProtKB-KW"/>
</dbReference>
<feature type="region of interest" description="Disordered" evidence="19">
    <location>
        <begin position="1287"/>
        <end position="1321"/>
    </location>
</feature>
<sequence>MTRLDCELHAFGEGVSPIHSFIALLLLLGHCTALGPSHEPVLMERFLHDLPQYEVVHPTRVDARGHFLSNFLSHHARRVQRREASEGPVASDRVFYQLWHGGHSLHFNLTLNPHLLAPGFLTERRYGGLDGARIRPPGSSQCHFLGEVWDEVTVRGSAAISTCDGLTGLFKLSEDEFFIQPLEKSSDDTSAPQAHAIFKRHASPPSWRPVVQPNLGKQALNGTCGNSNSHQSFEDTERQRERWEHRQQRRRRRIHQRSVSKEKWVETLVVADPKMVEYHGSKAVESYVLAVMNIVAGLFRDPSIGNAINIVVVRLILLEQDEDDLKITHHADNSLSSFCKWQKKLNMKGDEHPLHHDVSVLLTRKDICAAINTPCETLGLSHVAGMCQPHRSCSISEDTGLPLAFTVAHELGHNFGIQHDGNGNDCEPIGKRPFVMSPQLLYGTSLPRWSRCSRQYITRFLDRGWGWCLDDAPVKEKLSLNSVLPGVLYSAAHQCQLQYGSGSLLCDDMDNVCSTLWCTVGTTCHSKLDGAVDGTSCGPDKWCLSGECVKAGYEPASVNGGWASWSDWSACSRTCGSGVQSAHRDCDNPIPKHRGRYCLGERRRYKICHTAACLHELPTFRDLQCSHFNTMPYKGKLYKWEAVVSRVSPCELHCRPVNEHFSEKMRDAVTDGTPCYEGNKSRDMCINGICQNVGCDYVIGSNAVEDRCGVCNGNSSTCTTVRRTFEESEGLGYVDIGLIPEGAWDIRIEEVAEAGNFLALRSDNPNKYFLNGGWTIQWNGEYKAAGTVFTYERTGHLENLTSPGPTMEPLWIQLLFQETNPGVRYEYTISQNVSEDNSLPASGYFWKYGSWTECSVTCGTGVQRQIVHCVEKTTGIVEEHLCDPSTRPDDNQTSCNKEPCPAIWWLGEWQKCSASCGRSGQTKRTVLCIQAVSADEQKALQPGECKHMPKPESVSSCNTHIPCPADWSPGTWSKCSQSCGSGVRRRNVTCSRNTGVDCEPQKKPLAVATCYVQDCPQVVDNFGIDWSGSGWSSKEVLNEINSIVVGAPKFSTTRAQPRNHNDLNNIVEGDFDYHNNIENIDRSSENNVQVDDFYYDYNFINFHEDLSDDFESDEKESGESHSFDNQQEAEPTHSVTGNMETTKAPSATSVISKATADEPVSQNLDNMEDSGDDFLSEDYLLPVSTTRSPSLHTTQHPPPLKERHDISTMPSLVVTTQEPAQDVKLGQNVEEDENNYDSFSEEEDLTEDVTVTPQQAAPTPGNQTTIHVVVATTSAQETEGHDDYEHSYIDRSTTGTDISSEQEGAEKPELTSVDESESEIPHTTSQATIFAFTLEDVEKNPTDFNTVYNNIQKSWDTDLDLSATSLPAPQKSTPLPVPFPLTSGNPQPSDDSLTGTEIIPPMNLEVATQPPPAGVLQTDPVFTDRTGTDPTSRAPSFDSADFDYNEIVVHTMLRSSSDSDPATGHHSTIAAPHLDSQAPAVPTLPTHPPALWPIPVPTSVQTSASTQVTTAAYWVASNWSACSTSCGLGAIWRTLACSSGSDSDCNPAKRPAPAQRCYLRPCSTWKVEEWSKCTKNCEGGVKSREVQCFDMRDQRQLRPFHCRAMSSRPQSQMPCNLQPCLNWYTSSWGQCSEVCGGGEQQRIVACPEEERCNRDLQPSNIQSCNVQPCAQWLTGSWGQCSASCGGGVQHRLIKCVNTKAETEEEVDQAQCDHQPQPESIQKCNLQECESAPSGAVCVRDRLTLRFCHTLRWLGRCLLPNVRAQCCKTCSQRSRSTSRH</sequence>
<feature type="disulfide bond" evidence="17">
    <location>
        <begin position="575"/>
        <end position="613"/>
    </location>
</feature>
<feature type="binding site" evidence="16">
    <location>
        <position position="468"/>
    </location>
    <ligand>
        <name>Ca(2+)</name>
        <dbReference type="ChEBI" id="CHEBI:29108"/>
        <label>1</label>
    </ligand>
</feature>
<evidence type="ECO:0000256" key="3">
    <source>
        <dbReference type="ARBA" id="ARBA00022530"/>
    </source>
</evidence>
<dbReference type="InterPro" id="IPR024079">
    <property type="entry name" value="MetalloPept_cat_dom_sf"/>
</dbReference>
<dbReference type="Proteomes" id="UP000472265">
    <property type="component" value="Chromosome 4"/>
</dbReference>
<feature type="disulfide bond" evidence="17">
    <location>
        <begin position="339"/>
        <end position="393"/>
    </location>
</feature>
<evidence type="ECO:0000256" key="1">
    <source>
        <dbReference type="ARBA" id="ARBA00004498"/>
    </source>
</evidence>
<keyword evidence="3" id="KW-0272">Extracellular matrix</keyword>
<evidence type="ECO:0000259" key="22">
    <source>
        <dbReference type="PROSITE" id="PS50900"/>
    </source>
</evidence>
<organism evidence="23 24">
    <name type="scientific">Sparus aurata</name>
    <name type="common">Gilthead sea bream</name>
    <dbReference type="NCBI Taxonomy" id="8175"/>
    <lineage>
        <taxon>Eukaryota</taxon>
        <taxon>Metazoa</taxon>
        <taxon>Chordata</taxon>
        <taxon>Craniata</taxon>
        <taxon>Vertebrata</taxon>
        <taxon>Euteleostomi</taxon>
        <taxon>Actinopterygii</taxon>
        <taxon>Neopterygii</taxon>
        <taxon>Teleostei</taxon>
        <taxon>Neoteleostei</taxon>
        <taxon>Acanthomorphata</taxon>
        <taxon>Eupercaria</taxon>
        <taxon>Spariformes</taxon>
        <taxon>Sparidae</taxon>
        <taxon>Sparus</taxon>
    </lineage>
</organism>
<feature type="compositionally biased region" description="Polar residues" evidence="19">
    <location>
        <begin position="220"/>
        <end position="231"/>
    </location>
</feature>
<dbReference type="CDD" id="cd04273">
    <property type="entry name" value="ZnMc_ADAMTS_like"/>
    <property type="match status" value="1"/>
</dbReference>
<feature type="domain" description="Peptidase M12B" evidence="21">
    <location>
        <begin position="263"/>
        <end position="473"/>
    </location>
</feature>
<reference evidence="23" key="2">
    <citation type="submission" date="2025-08" db="UniProtKB">
        <authorList>
            <consortium name="Ensembl"/>
        </authorList>
    </citation>
    <scope>IDENTIFICATION</scope>
</reference>
<dbReference type="InterPro" id="IPR010909">
    <property type="entry name" value="PLAC"/>
</dbReference>
<feature type="active site" evidence="15 18">
    <location>
        <position position="410"/>
    </location>
</feature>
<evidence type="ECO:0000256" key="16">
    <source>
        <dbReference type="PIRSR" id="PIRSR613273-2"/>
    </source>
</evidence>
<evidence type="ECO:0000256" key="2">
    <source>
        <dbReference type="ARBA" id="ARBA00022525"/>
    </source>
</evidence>
<evidence type="ECO:0000256" key="11">
    <source>
        <dbReference type="ARBA" id="ARBA00023049"/>
    </source>
</evidence>
<protein>
    <submittedName>
        <fullName evidence="23">ADAM metallopeptidase with thrombospondin type 1 motif 7</fullName>
    </submittedName>
</protein>
<evidence type="ECO:0000256" key="19">
    <source>
        <dbReference type="SAM" id="MobiDB-lite"/>
    </source>
</evidence>
<keyword evidence="24" id="KW-1185">Reference proteome</keyword>
<dbReference type="Pfam" id="PF19030">
    <property type="entry name" value="TSP1_ADAMTS"/>
    <property type="match status" value="7"/>
</dbReference>
<evidence type="ECO:0000256" key="7">
    <source>
        <dbReference type="ARBA" id="ARBA00022729"/>
    </source>
</evidence>
<feature type="disulfide bond" evidence="17">
    <location>
        <begin position="586"/>
        <end position="598"/>
    </location>
</feature>
<comment type="cofactor">
    <cofactor evidence="16">
        <name>Zn(2+)</name>
        <dbReference type="ChEBI" id="CHEBI:29105"/>
    </cofactor>
    <text evidence="16">Binds 1 zinc ion per subunit.</text>
</comment>
<dbReference type="GO" id="GO:0030198">
    <property type="term" value="P:extracellular matrix organization"/>
    <property type="evidence" value="ECO:0007669"/>
    <property type="project" value="InterPro"/>
</dbReference>
<comment type="subcellular location">
    <subcellularLocation>
        <location evidence="1">Secreted</location>
        <location evidence="1">Extracellular space</location>
        <location evidence="1">Extracellular matrix</location>
    </subcellularLocation>
</comment>
<feature type="compositionally biased region" description="Basic and acidic residues" evidence="19">
    <location>
        <begin position="232"/>
        <end position="246"/>
    </location>
</feature>
<feature type="compositionally biased region" description="Polar residues" evidence="19">
    <location>
        <begin position="1183"/>
        <end position="1195"/>
    </location>
</feature>
<name>A0A671VB91_SPAAU</name>
<dbReference type="OrthoDB" id="412680at2759"/>
<dbReference type="InterPro" id="IPR006586">
    <property type="entry name" value="ADAM_Cys-rich"/>
</dbReference>
<dbReference type="SUPFAM" id="SSF82895">
    <property type="entry name" value="TSP-1 type 1 repeat"/>
    <property type="match status" value="8"/>
</dbReference>
<dbReference type="FunFam" id="3.40.390.10:FF:000001">
    <property type="entry name" value="A disintegrin and metalloproteinase with thrombospondin motifs 1"/>
    <property type="match status" value="1"/>
</dbReference>
<evidence type="ECO:0000256" key="20">
    <source>
        <dbReference type="SAM" id="SignalP"/>
    </source>
</evidence>
<dbReference type="InterPro" id="IPR045371">
    <property type="entry name" value="ADAMTS_CR_3"/>
</dbReference>
<evidence type="ECO:0000256" key="6">
    <source>
        <dbReference type="ARBA" id="ARBA00022723"/>
    </source>
</evidence>
<feature type="region of interest" description="Disordered" evidence="19">
    <location>
        <begin position="1108"/>
        <end position="1204"/>
    </location>
</feature>
<dbReference type="GO" id="GO:0046872">
    <property type="term" value="F:metal ion binding"/>
    <property type="evidence" value="ECO:0007669"/>
    <property type="project" value="UniProtKB-KW"/>
</dbReference>
<feature type="binding site" evidence="16">
    <location>
        <position position="357"/>
    </location>
    <ligand>
        <name>Ca(2+)</name>
        <dbReference type="ChEBI" id="CHEBI:29108"/>
        <label>1</label>
    </ligand>
</feature>
<dbReference type="Pfam" id="PF19236">
    <property type="entry name" value="ADAMTS_CR_3"/>
    <property type="match status" value="1"/>
</dbReference>
<feature type="domain" description="PLAC" evidence="22">
    <location>
        <begin position="1733"/>
        <end position="1773"/>
    </location>
</feature>
<dbReference type="InterPro" id="IPR010294">
    <property type="entry name" value="ADAMTS_spacer1"/>
</dbReference>
<dbReference type="Pfam" id="PF17771">
    <property type="entry name" value="ADAMTS_CR_2"/>
    <property type="match status" value="1"/>
</dbReference>
<feature type="disulfide bond" evidence="17">
    <location>
        <begin position="368"/>
        <end position="375"/>
    </location>
</feature>
<keyword evidence="16" id="KW-0106">Calcium</keyword>
<keyword evidence="12" id="KW-0865">Zymogen</keyword>
<reference evidence="23" key="3">
    <citation type="submission" date="2025-09" db="UniProtKB">
        <authorList>
            <consortium name="Ensembl"/>
        </authorList>
    </citation>
    <scope>IDENTIFICATION</scope>
</reference>
<dbReference type="OMA" id="YCSERQA"/>
<gene>
    <name evidence="23" type="primary">ADAMTS7</name>
    <name evidence="23" type="synonym">adamts7</name>
</gene>
<keyword evidence="7 20" id="KW-0732">Signal</keyword>
<keyword evidence="10 16" id="KW-0862">Zinc</keyword>
<keyword evidence="11" id="KW-0482">Metalloprotease</keyword>
<dbReference type="Gene3D" id="2.60.120.830">
    <property type="match status" value="1"/>
</dbReference>
<dbReference type="InterPro" id="IPR050439">
    <property type="entry name" value="ADAMTS_ADAMTS-like"/>
</dbReference>
<feature type="disulfide bond" evidence="17">
    <location>
        <begin position="513"/>
        <end position="543"/>
    </location>
</feature>
<dbReference type="InterPro" id="IPR036383">
    <property type="entry name" value="TSP1_rpt_sf"/>
</dbReference>
<keyword evidence="14" id="KW-0325">Glycoprotein</keyword>
<feature type="binding site" evidence="16 18">
    <location>
        <position position="409"/>
    </location>
    <ligand>
        <name>Zn(2+)</name>
        <dbReference type="ChEBI" id="CHEBI:29105"/>
        <note>catalytic</note>
    </ligand>
</feature>
<feature type="binding site" evidence="16">
    <location>
        <position position="350"/>
    </location>
    <ligand>
        <name>Ca(2+)</name>
        <dbReference type="ChEBI" id="CHEBI:29108"/>
        <label>2</label>
    </ligand>
</feature>
<dbReference type="GeneID" id="115580213"/>
<dbReference type="Gene3D" id="3.40.390.10">
    <property type="entry name" value="Collagenase (Catalytic Domain)"/>
    <property type="match status" value="1"/>
</dbReference>
<dbReference type="GeneTree" id="ENSGT00940000159819"/>
<dbReference type="InterPro" id="IPR013273">
    <property type="entry name" value="ADAMTS/ADAMTS-like"/>
</dbReference>
<evidence type="ECO:0000313" key="24">
    <source>
        <dbReference type="Proteomes" id="UP000472265"/>
    </source>
</evidence>
<feature type="binding site" evidence="16">
    <location>
        <position position="266"/>
    </location>
    <ligand>
        <name>Ca(2+)</name>
        <dbReference type="ChEBI" id="CHEBI:29108"/>
        <label>2</label>
    </ligand>
</feature>
<feature type="binding site" evidence="16 18">
    <location>
        <position position="413"/>
    </location>
    <ligand>
        <name>Zn(2+)</name>
        <dbReference type="ChEBI" id="CHEBI:29105"/>
        <note>catalytic</note>
    </ligand>
</feature>
<feature type="region of interest" description="Disordered" evidence="19">
    <location>
        <begin position="218"/>
        <end position="256"/>
    </location>
</feature>
<dbReference type="PROSITE" id="PS50092">
    <property type="entry name" value="TSP1"/>
    <property type="match status" value="8"/>
</dbReference>
<dbReference type="PRINTS" id="PR01857">
    <property type="entry name" value="ADAMTSFAMILY"/>
</dbReference>
<keyword evidence="9" id="KW-0378">Hydrolase</keyword>
<dbReference type="InterPro" id="IPR001590">
    <property type="entry name" value="Peptidase_M12B"/>
</dbReference>
<dbReference type="SUPFAM" id="SSF55486">
    <property type="entry name" value="Metalloproteases ('zincins'), catalytic domain"/>
    <property type="match status" value="1"/>
</dbReference>
<dbReference type="PROSITE" id="PS50900">
    <property type="entry name" value="PLAC"/>
    <property type="match status" value="1"/>
</dbReference>
<evidence type="ECO:0000259" key="21">
    <source>
        <dbReference type="PROSITE" id="PS50215"/>
    </source>
</evidence>
<evidence type="ECO:0000313" key="23">
    <source>
        <dbReference type="Ensembl" id="ENSSAUP00010022091.1"/>
    </source>
</evidence>
<dbReference type="FunFam" id="2.20.100.10:FF:000006">
    <property type="entry name" value="A disintegrin and metalloproteinase with thrombospondin motifs 1"/>
    <property type="match status" value="1"/>
</dbReference>
<dbReference type="FunFam" id="2.20.100.10:FF:000005">
    <property type="entry name" value="ADAM metallopeptidase with thrombospondin type 1 motif 9"/>
    <property type="match status" value="3"/>
</dbReference>
<dbReference type="SMART" id="SM00209">
    <property type="entry name" value="TSP1"/>
    <property type="match status" value="8"/>
</dbReference>
<proteinExistence type="predicted"/>
<reference evidence="23" key="1">
    <citation type="submission" date="2021-04" db="EMBL/GenBank/DDBJ databases">
        <authorList>
            <consortium name="Wellcome Sanger Institute Data Sharing"/>
        </authorList>
    </citation>
    <scope>NUCLEOTIDE SEQUENCE [LARGE SCALE GENOMIC DNA]</scope>
</reference>
<feature type="region of interest" description="Disordered" evidence="19">
    <location>
        <begin position="1419"/>
        <end position="1439"/>
    </location>
</feature>
<feature type="binding site" evidence="16">
    <location>
        <position position="350"/>
    </location>
    <ligand>
        <name>Ca(2+)</name>
        <dbReference type="ChEBI" id="CHEBI:29108"/>
        <label>1</label>
    </ligand>
</feature>
<feature type="chain" id="PRO_5025388551" evidence="20">
    <location>
        <begin position="34"/>
        <end position="1779"/>
    </location>
</feature>
<dbReference type="Gene3D" id="2.20.100.10">
    <property type="entry name" value="Thrombospondin type-1 (TSP1) repeat"/>
    <property type="match status" value="8"/>
</dbReference>
<dbReference type="InterPro" id="IPR000884">
    <property type="entry name" value="TSP1_rpt"/>
</dbReference>
<dbReference type="Pfam" id="PF05986">
    <property type="entry name" value="ADAMTS_spacer1"/>
    <property type="match status" value="1"/>
</dbReference>
<dbReference type="InterPro" id="IPR041645">
    <property type="entry name" value="ADAMTS_CR_2"/>
</dbReference>
<dbReference type="InParanoid" id="A0A671VB91"/>
<dbReference type="RefSeq" id="XP_030270152.1">
    <property type="nucleotide sequence ID" value="XM_030414292.1"/>
</dbReference>
<keyword evidence="6 16" id="KW-0479">Metal-binding</keyword>
<keyword evidence="8" id="KW-0677">Repeat</keyword>
<dbReference type="Ensembl" id="ENSSAUT00010023333.1">
    <property type="protein sequence ID" value="ENSSAUP00010022091.1"/>
    <property type="gene ID" value="ENSSAUG00010009711.1"/>
</dbReference>
<evidence type="ECO:0000256" key="5">
    <source>
        <dbReference type="ARBA" id="ARBA00022685"/>
    </source>
</evidence>
<feature type="binding site" evidence="16">
    <location>
        <position position="471"/>
    </location>
    <ligand>
        <name>Ca(2+)</name>
        <dbReference type="ChEBI" id="CHEBI:29108"/>
        <label>2</label>
    </ligand>
</feature>
<feature type="disulfide bond" evidence="17">
    <location>
        <begin position="426"/>
        <end position="452"/>
    </location>
</feature>
<evidence type="ECO:0000256" key="12">
    <source>
        <dbReference type="ARBA" id="ARBA00023145"/>
    </source>
</evidence>
<keyword evidence="5" id="KW-0165">Cleavage on pair of basic residues</keyword>
<dbReference type="FunFam" id="2.60.120.830:FF:000001">
    <property type="entry name" value="A disintegrin and metalloproteinase with thrombospondin motifs 1"/>
    <property type="match status" value="1"/>
</dbReference>
<dbReference type="SMART" id="SM00608">
    <property type="entry name" value="ACR"/>
    <property type="match status" value="1"/>
</dbReference>
<evidence type="ECO:0000256" key="10">
    <source>
        <dbReference type="ARBA" id="ARBA00022833"/>
    </source>
</evidence>
<feature type="region of interest" description="Disordered" evidence="19">
    <location>
        <begin position="1226"/>
        <end position="1245"/>
    </location>
</feature>
<feature type="binding site" evidence="16">
    <location>
        <position position="471"/>
    </location>
    <ligand>
        <name>Ca(2+)</name>
        <dbReference type="ChEBI" id="CHEBI:29108"/>
        <label>1</label>
    </ligand>
</feature>
<feature type="compositionally biased region" description="Basic residues" evidence="19">
    <location>
        <begin position="247"/>
        <end position="256"/>
    </location>
</feature>
<dbReference type="Pfam" id="PF01562">
    <property type="entry name" value="Pep_M12B_propep"/>
    <property type="match status" value="1"/>
</dbReference>
<feature type="binding site" evidence="16">
    <location>
        <position position="266"/>
    </location>
    <ligand>
        <name>Ca(2+)</name>
        <dbReference type="ChEBI" id="CHEBI:29108"/>
        <label>1</label>
    </ligand>
</feature>
<feature type="compositionally biased region" description="Polar residues" evidence="19">
    <location>
        <begin position="1290"/>
        <end position="1302"/>
    </location>
</feature>
<evidence type="ECO:0000256" key="13">
    <source>
        <dbReference type="ARBA" id="ARBA00023157"/>
    </source>
</evidence>
<dbReference type="Pfam" id="PF01421">
    <property type="entry name" value="Reprolysin"/>
    <property type="match status" value="1"/>
</dbReference>
<dbReference type="GO" id="GO:0031012">
    <property type="term" value="C:extracellular matrix"/>
    <property type="evidence" value="ECO:0007669"/>
    <property type="project" value="TreeGrafter"/>
</dbReference>
<feature type="disulfide bond" evidence="17">
    <location>
        <begin position="495"/>
        <end position="518"/>
    </location>
</feature>
<keyword evidence="4" id="KW-0645">Protease</keyword>
<feature type="disulfide bond" evidence="17">
    <location>
        <begin position="387"/>
        <end position="468"/>
    </location>
</feature>
<dbReference type="GO" id="GO:0004222">
    <property type="term" value="F:metalloendopeptidase activity"/>
    <property type="evidence" value="ECO:0007669"/>
    <property type="project" value="InterPro"/>
</dbReference>
<feature type="binding site" evidence="16 18">
    <location>
        <position position="419"/>
    </location>
    <ligand>
        <name>Zn(2+)</name>
        <dbReference type="ChEBI" id="CHEBI:29105"/>
        <note>catalytic</note>
    </ligand>
</feature>
<feature type="compositionally biased region" description="Polar residues" evidence="19">
    <location>
        <begin position="1123"/>
        <end position="1152"/>
    </location>
</feature>
<keyword evidence="2" id="KW-0964">Secreted</keyword>
<evidence type="ECO:0000256" key="18">
    <source>
        <dbReference type="PROSITE-ProRule" id="PRU00276"/>
    </source>
</evidence>
<keyword evidence="13 17" id="KW-1015">Disulfide bond</keyword>
<evidence type="ECO:0000256" key="14">
    <source>
        <dbReference type="ARBA" id="ARBA00023180"/>
    </source>
</evidence>
<feature type="disulfide bond" evidence="17">
    <location>
        <begin position="506"/>
        <end position="524"/>
    </location>
</feature>